<dbReference type="GO" id="GO:0019678">
    <property type="term" value="P:propionate metabolic process, methylmalonyl pathway"/>
    <property type="evidence" value="ECO:0007669"/>
    <property type="project" value="TreeGrafter"/>
</dbReference>
<feature type="domain" description="B12-binding" evidence="6">
    <location>
        <begin position="1"/>
        <end position="125"/>
    </location>
</feature>
<dbReference type="EMBL" id="LR899615">
    <property type="protein sequence ID" value="CAD7241126.1"/>
    <property type="molecule type" value="Genomic_DNA"/>
</dbReference>
<keyword evidence="5" id="KW-0170">Cobalt</keyword>
<keyword evidence="8" id="KW-1185">Reference proteome</keyword>
<dbReference type="OrthoDB" id="10035089at2759"/>
<dbReference type="GO" id="GO:0004494">
    <property type="term" value="F:methylmalonyl-CoA mutase activity"/>
    <property type="evidence" value="ECO:0007669"/>
    <property type="project" value="TreeGrafter"/>
</dbReference>
<gene>
    <name evidence="7" type="ORF">DSTB1V02_LOCUS1127</name>
</gene>
<dbReference type="PANTHER" id="PTHR48101">
    <property type="entry name" value="METHYLMALONYL-COA MUTASE, MITOCHONDRIAL-RELATED"/>
    <property type="match status" value="1"/>
</dbReference>
<dbReference type="PANTHER" id="PTHR48101:SF4">
    <property type="entry name" value="METHYLMALONYL-COA MUTASE, MITOCHONDRIAL"/>
    <property type="match status" value="1"/>
</dbReference>
<dbReference type="AlphaFoldDB" id="A0A7R8X5K6"/>
<dbReference type="PROSITE" id="PS51332">
    <property type="entry name" value="B12_BINDING"/>
    <property type="match status" value="1"/>
</dbReference>
<proteinExistence type="predicted"/>
<keyword evidence="2" id="KW-0846">Cobalamin</keyword>
<keyword evidence="3" id="KW-0479">Metal-binding</keyword>
<dbReference type="InterPro" id="IPR006159">
    <property type="entry name" value="Acid_CoA_mut_C"/>
</dbReference>
<evidence type="ECO:0000256" key="5">
    <source>
        <dbReference type="ARBA" id="ARBA00023285"/>
    </source>
</evidence>
<dbReference type="Gene3D" id="3.40.50.280">
    <property type="entry name" value="Cobalamin-binding domain"/>
    <property type="match status" value="1"/>
</dbReference>
<dbReference type="GO" id="GO:0031419">
    <property type="term" value="F:cobalamin binding"/>
    <property type="evidence" value="ECO:0007669"/>
    <property type="project" value="UniProtKB-KW"/>
</dbReference>
<dbReference type="NCBIfam" id="TIGR00640">
    <property type="entry name" value="acid_CoA_mut_C"/>
    <property type="match status" value="1"/>
</dbReference>
<name>A0A7R8X5K6_9CRUS</name>
<evidence type="ECO:0000313" key="8">
    <source>
        <dbReference type="Proteomes" id="UP000677054"/>
    </source>
</evidence>
<dbReference type="EMBL" id="CAJPEV010000098">
    <property type="protein sequence ID" value="CAG0880542.1"/>
    <property type="molecule type" value="Genomic_DNA"/>
</dbReference>
<evidence type="ECO:0000256" key="2">
    <source>
        <dbReference type="ARBA" id="ARBA00022628"/>
    </source>
</evidence>
<organism evidence="7">
    <name type="scientific">Darwinula stevensoni</name>
    <dbReference type="NCBI Taxonomy" id="69355"/>
    <lineage>
        <taxon>Eukaryota</taxon>
        <taxon>Metazoa</taxon>
        <taxon>Ecdysozoa</taxon>
        <taxon>Arthropoda</taxon>
        <taxon>Crustacea</taxon>
        <taxon>Oligostraca</taxon>
        <taxon>Ostracoda</taxon>
        <taxon>Podocopa</taxon>
        <taxon>Podocopida</taxon>
        <taxon>Darwinulocopina</taxon>
        <taxon>Darwinuloidea</taxon>
        <taxon>Darwinulidae</taxon>
        <taxon>Darwinula</taxon>
    </lineage>
</organism>
<keyword evidence="4" id="KW-0413">Isomerase</keyword>
<dbReference type="SUPFAM" id="SSF52242">
    <property type="entry name" value="Cobalamin (vitamin B12)-binding domain"/>
    <property type="match status" value="1"/>
</dbReference>
<protein>
    <recommendedName>
        <fullName evidence="6">B12-binding domain-containing protein</fullName>
    </recommendedName>
</protein>
<reference evidence="7" key="1">
    <citation type="submission" date="2020-11" db="EMBL/GenBank/DDBJ databases">
        <authorList>
            <person name="Tran Van P."/>
        </authorList>
    </citation>
    <scope>NUCLEOTIDE SEQUENCE</scope>
</reference>
<comment type="cofactor">
    <cofactor evidence="1">
        <name>adenosylcob(III)alamin</name>
        <dbReference type="ChEBI" id="CHEBI:18408"/>
    </cofactor>
</comment>
<evidence type="ECO:0000259" key="6">
    <source>
        <dbReference type="PROSITE" id="PS51332"/>
    </source>
</evidence>
<sequence length="128" mass="13947">MISLGRRTKEYLTLKCPLKCPRELGDMIFWQTPEEVAQQAVDADVHVVGASSQAAGHKTLIPELIQALKKMGRGDILIVCGGVIPPQDYDFLFKAGVACIFGPGTKIPTAATEVLDVLTRENRKKQAL</sequence>
<dbReference type="Pfam" id="PF02310">
    <property type="entry name" value="B12-binding"/>
    <property type="match status" value="1"/>
</dbReference>
<dbReference type="GO" id="GO:0005739">
    <property type="term" value="C:mitochondrion"/>
    <property type="evidence" value="ECO:0007669"/>
    <property type="project" value="TreeGrafter"/>
</dbReference>
<evidence type="ECO:0000256" key="1">
    <source>
        <dbReference type="ARBA" id="ARBA00001922"/>
    </source>
</evidence>
<evidence type="ECO:0000256" key="3">
    <source>
        <dbReference type="ARBA" id="ARBA00022723"/>
    </source>
</evidence>
<dbReference type="InterPro" id="IPR006158">
    <property type="entry name" value="Cobalamin-bd"/>
</dbReference>
<evidence type="ECO:0000256" key="4">
    <source>
        <dbReference type="ARBA" id="ARBA00023235"/>
    </source>
</evidence>
<evidence type="ECO:0000313" key="7">
    <source>
        <dbReference type="EMBL" id="CAD7241126.1"/>
    </source>
</evidence>
<accession>A0A7R8X5K6</accession>
<dbReference type="GO" id="GO:0046872">
    <property type="term" value="F:metal ion binding"/>
    <property type="evidence" value="ECO:0007669"/>
    <property type="project" value="UniProtKB-KW"/>
</dbReference>
<dbReference type="InterPro" id="IPR036724">
    <property type="entry name" value="Cobalamin-bd_sf"/>
</dbReference>
<dbReference type="Proteomes" id="UP000677054">
    <property type="component" value="Unassembled WGS sequence"/>
</dbReference>